<dbReference type="AlphaFoldDB" id="A0A3B1BA64"/>
<accession>A0A3B1BA64</accession>
<sequence length="118" mass="12979">MKMKKLLTVGLVLLFATAPLTAGDENAAIEPASAPEPPDIPPPVQSGEALEPEIIIRRTEDKIIKEYRVEGKLVMVKITPTVGPAYYLLDTDGDGELDAREDDSRSASIQQWLLFSWD</sequence>
<dbReference type="EMBL" id="UOFX01000035">
    <property type="protein sequence ID" value="VAX08318.1"/>
    <property type="molecule type" value="Genomic_DNA"/>
</dbReference>
<dbReference type="Pfam" id="PF11191">
    <property type="entry name" value="DUF2782"/>
    <property type="match status" value="1"/>
</dbReference>
<evidence type="ECO:0000256" key="1">
    <source>
        <dbReference type="SAM" id="MobiDB-lite"/>
    </source>
</evidence>
<evidence type="ECO:0008006" key="3">
    <source>
        <dbReference type="Google" id="ProtNLM"/>
    </source>
</evidence>
<feature type="compositionally biased region" description="Pro residues" evidence="1">
    <location>
        <begin position="34"/>
        <end position="44"/>
    </location>
</feature>
<evidence type="ECO:0000313" key="2">
    <source>
        <dbReference type="EMBL" id="VAX08318.1"/>
    </source>
</evidence>
<reference evidence="2" key="1">
    <citation type="submission" date="2018-06" db="EMBL/GenBank/DDBJ databases">
        <authorList>
            <person name="Zhirakovskaya E."/>
        </authorList>
    </citation>
    <scope>NUCLEOTIDE SEQUENCE</scope>
</reference>
<dbReference type="Gene3D" id="2.20.130.30">
    <property type="entry name" value="Protein of unknown function DUF2782"/>
    <property type="match status" value="1"/>
</dbReference>
<gene>
    <name evidence="2" type="ORF">MNBD_GAMMA26-530</name>
</gene>
<organism evidence="2">
    <name type="scientific">hydrothermal vent metagenome</name>
    <dbReference type="NCBI Taxonomy" id="652676"/>
    <lineage>
        <taxon>unclassified sequences</taxon>
        <taxon>metagenomes</taxon>
        <taxon>ecological metagenomes</taxon>
    </lineage>
</organism>
<feature type="region of interest" description="Disordered" evidence="1">
    <location>
        <begin position="26"/>
        <end position="51"/>
    </location>
</feature>
<dbReference type="InterPro" id="IPR021357">
    <property type="entry name" value="DUF2782"/>
</dbReference>
<name>A0A3B1BA64_9ZZZZ</name>
<proteinExistence type="predicted"/>
<protein>
    <recommendedName>
        <fullName evidence="3">DUF2782 domain-containing protein</fullName>
    </recommendedName>
</protein>